<protein>
    <recommendedName>
        <fullName evidence="4">Citrate synthase</fullName>
    </recommendedName>
</protein>
<dbReference type="Proteomes" id="UP000075714">
    <property type="component" value="Unassembled WGS sequence"/>
</dbReference>
<dbReference type="GO" id="GO:0006101">
    <property type="term" value="P:citrate metabolic process"/>
    <property type="evidence" value="ECO:0007669"/>
    <property type="project" value="InterPro"/>
</dbReference>
<evidence type="ECO:0000256" key="3">
    <source>
        <dbReference type="PIRSR" id="PIRSR610109-1"/>
    </source>
</evidence>
<dbReference type="GO" id="GO:0046912">
    <property type="term" value="F:acyltransferase activity, acyl groups converted into alkyl on transfer"/>
    <property type="evidence" value="ECO:0007669"/>
    <property type="project" value="InterPro"/>
</dbReference>
<dbReference type="InterPro" id="IPR002020">
    <property type="entry name" value="Citrate_synthase"/>
</dbReference>
<dbReference type="GO" id="GO:0005975">
    <property type="term" value="P:carbohydrate metabolic process"/>
    <property type="evidence" value="ECO:0007669"/>
    <property type="project" value="TreeGrafter"/>
</dbReference>
<keyword evidence="6" id="KW-1185">Reference proteome</keyword>
<keyword evidence="2 4" id="KW-0808">Transferase</keyword>
<proteinExistence type="inferred from homology"/>
<dbReference type="PROSITE" id="PS00480">
    <property type="entry name" value="CITRATE_SYNTHASE"/>
    <property type="match status" value="1"/>
</dbReference>
<feature type="active site" evidence="3">
    <location>
        <position position="302"/>
    </location>
</feature>
<dbReference type="Gene3D" id="1.10.580.10">
    <property type="entry name" value="Citrate Synthase, domain 1"/>
    <property type="match status" value="1"/>
</dbReference>
<feature type="active site" evidence="3">
    <location>
        <position position="403"/>
    </location>
</feature>
<sequence length="469" mass="51344">MLAQAVAKLGLGVSAQALSALGCSVRRLSTAETDLKTVLSEMIPAEQERLKKLKKAHGAKSLGEVTVDMAIGGMRGIPGMLWETSLLDPEEGIRFRGHSIPELQAKLPTAVEGGEPIPEGLLWLLLTGKVPTKEQAAAVTEELRERSHVPPHVLKVLNALPEDAHPMSQLSVGVMALQSGSHFAAAYNRGTHKTKYWETVYEDSMDLVAKLPRLAAMIYRRTYKGGEQIQPSHSLDWAGNLAHMMGYEDPGCLEMMRMYQTIHSDHEGGNVSAHTTHLVGSALSDPYLSYAAGMNGLAGPLHGLANQEVLRWLKDLTAKLGPHPDKEAVRKYVQDTLASGKVVPGYGHAVLRKTDPRYTCQREFAQKYMPDYPLFKLVSDLYEVVPEVLGKTGKIKNPWPNVDAHSGVLLQYYGITEENFYTVLFGVSRALGVLSQGIWSRALGLPIERPKSLTMDVLEKKFAAPPPSS</sequence>
<dbReference type="OrthoDB" id="8017587at2759"/>
<dbReference type="GO" id="GO:0005759">
    <property type="term" value="C:mitochondrial matrix"/>
    <property type="evidence" value="ECO:0007669"/>
    <property type="project" value="TreeGrafter"/>
</dbReference>
<dbReference type="Pfam" id="PF00285">
    <property type="entry name" value="Citrate_synt"/>
    <property type="match status" value="1"/>
</dbReference>
<dbReference type="EMBL" id="LSYV01000036">
    <property type="protein sequence ID" value="KXZ47459.1"/>
    <property type="molecule type" value="Genomic_DNA"/>
</dbReference>
<dbReference type="PANTHER" id="PTHR11739">
    <property type="entry name" value="CITRATE SYNTHASE"/>
    <property type="match status" value="1"/>
</dbReference>
<dbReference type="PRINTS" id="PR00143">
    <property type="entry name" value="CITRTSNTHASE"/>
</dbReference>
<evidence type="ECO:0000313" key="5">
    <source>
        <dbReference type="EMBL" id="KXZ47459.1"/>
    </source>
</evidence>
<dbReference type="Gene3D" id="1.10.230.10">
    <property type="entry name" value="Cytochrome P450-Terp, domain 2"/>
    <property type="match status" value="1"/>
</dbReference>
<dbReference type="NCBIfam" id="TIGR01793">
    <property type="entry name" value="cit_synth_euk"/>
    <property type="match status" value="1"/>
</dbReference>
<dbReference type="STRING" id="33097.A0A150GCA4"/>
<comment type="caution">
    <text evidence="5">The sequence shown here is derived from an EMBL/GenBank/DDBJ whole genome shotgun (WGS) entry which is preliminary data.</text>
</comment>
<comment type="similarity">
    <text evidence="1 4">Belongs to the citrate synthase family.</text>
</comment>
<dbReference type="AlphaFoldDB" id="A0A150GCA4"/>
<dbReference type="FunFam" id="1.10.230.10:FF:000001">
    <property type="entry name" value="Citrate synthase"/>
    <property type="match status" value="1"/>
</dbReference>
<dbReference type="InterPro" id="IPR036969">
    <property type="entry name" value="Citrate_synthase_sf"/>
</dbReference>
<feature type="active site" evidence="3">
    <location>
        <position position="348"/>
    </location>
</feature>
<dbReference type="InterPro" id="IPR010109">
    <property type="entry name" value="Citrate_synthase_euk"/>
</dbReference>
<dbReference type="SUPFAM" id="SSF48256">
    <property type="entry name" value="Citrate synthase"/>
    <property type="match status" value="1"/>
</dbReference>
<evidence type="ECO:0000256" key="2">
    <source>
        <dbReference type="ARBA" id="ARBA00022679"/>
    </source>
</evidence>
<accession>A0A150GCA4</accession>
<evidence type="ECO:0000313" key="6">
    <source>
        <dbReference type="Proteomes" id="UP000075714"/>
    </source>
</evidence>
<evidence type="ECO:0000256" key="1">
    <source>
        <dbReference type="ARBA" id="ARBA00010566"/>
    </source>
</evidence>
<dbReference type="GO" id="GO:0006099">
    <property type="term" value="P:tricarboxylic acid cycle"/>
    <property type="evidence" value="ECO:0007669"/>
    <property type="project" value="InterPro"/>
</dbReference>
<dbReference type="FunFam" id="1.10.580.10:FF:000001">
    <property type="entry name" value="Citrate synthase"/>
    <property type="match status" value="1"/>
</dbReference>
<dbReference type="InterPro" id="IPR016142">
    <property type="entry name" value="Citrate_synth-like_lrg_a-sub"/>
</dbReference>
<gene>
    <name evidence="5" type="ORF">GPECTOR_35g897</name>
</gene>
<organism evidence="5 6">
    <name type="scientific">Gonium pectorale</name>
    <name type="common">Green alga</name>
    <dbReference type="NCBI Taxonomy" id="33097"/>
    <lineage>
        <taxon>Eukaryota</taxon>
        <taxon>Viridiplantae</taxon>
        <taxon>Chlorophyta</taxon>
        <taxon>core chlorophytes</taxon>
        <taxon>Chlorophyceae</taxon>
        <taxon>CS clade</taxon>
        <taxon>Chlamydomonadales</taxon>
        <taxon>Volvocaceae</taxon>
        <taxon>Gonium</taxon>
    </lineage>
</organism>
<dbReference type="NCBIfam" id="NF007128">
    <property type="entry name" value="PRK09569.1"/>
    <property type="match status" value="1"/>
</dbReference>
<dbReference type="InterPro" id="IPR019810">
    <property type="entry name" value="Citrate_synthase_AS"/>
</dbReference>
<name>A0A150GCA4_GONPE</name>
<dbReference type="InterPro" id="IPR016143">
    <property type="entry name" value="Citrate_synth-like_sm_a-sub"/>
</dbReference>
<reference evidence="6" key="1">
    <citation type="journal article" date="2016" name="Nat. Commun.">
        <title>The Gonium pectorale genome demonstrates co-option of cell cycle regulation during the evolution of multicellularity.</title>
        <authorList>
            <person name="Hanschen E.R."/>
            <person name="Marriage T.N."/>
            <person name="Ferris P.J."/>
            <person name="Hamaji T."/>
            <person name="Toyoda A."/>
            <person name="Fujiyama A."/>
            <person name="Neme R."/>
            <person name="Noguchi H."/>
            <person name="Minakuchi Y."/>
            <person name="Suzuki M."/>
            <person name="Kawai-Toyooka H."/>
            <person name="Smith D.R."/>
            <person name="Sparks H."/>
            <person name="Anderson J."/>
            <person name="Bakaric R."/>
            <person name="Luria V."/>
            <person name="Karger A."/>
            <person name="Kirschner M.W."/>
            <person name="Durand P.M."/>
            <person name="Michod R.E."/>
            <person name="Nozaki H."/>
            <person name="Olson B.J."/>
        </authorList>
    </citation>
    <scope>NUCLEOTIDE SEQUENCE [LARGE SCALE GENOMIC DNA]</scope>
    <source>
        <strain evidence="6">NIES-2863</strain>
    </source>
</reference>
<evidence type="ECO:0000256" key="4">
    <source>
        <dbReference type="RuleBase" id="RU000441"/>
    </source>
</evidence>
<dbReference type="PANTHER" id="PTHR11739:SF8">
    <property type="entry name" value="CITRATE SYNTHASE, MITOCHONDRIAL"/>
    <property type="match status" value="1"/>
</dbReference>